<keyword evidence="2" id="KW-1185">Reference proteome</keyword>
<organism evidence="1 2">
    <name type="scientific">Diphasiastrum complanatum</name>
    <name type="common">Issler's clubmoss</name>
    <name type="synonym">Lycopodium complanatum</name>
    <dbReference type="NCBI Taxonomy" id="34168"/>
    <lineage>
        <taxon>Eukaryota</taxon>
        <taxon>Viridiplantae</taxon>
        <taxon>Streptophyta</taxon>
        <taxon>Embryophyta</taxon>
        <taxon>Tracheophyta</taxon>
        <taxon>Lycopodiopsida</taxon>
        <taxon>Lycopodiales</taxon>
        <taxon>Lycopodiaceae</taxon>
        <taxon>Lycopodioideae</taxon>
        <taxon>Diphasiastrum</taxon>
    </lineage>
</organism>
<dbReference type="Proteomes" id="UP001162992">
    <property type="component" value="Chromosome 12"/>
</dbReference>
<reference evidence="2" key="1">
    <citation type="journal article" date="2024" name="Proc. Natl. Acad. Sci. U.S.A.">
        <title>Extraordinary preservation of gene collinearity over three hundred million years revealed in homosporous lycophytes.</title>
        <authorList>
            <person name="Li C."/>
            <person name="Wickell D."/>
            <person name="Kuo L.Y."/>
            <person name="Chen X."/>
            <person name="Nie B."/>
            <person name="Liao X."/>
            <person name="Peng D."/>
            <person name="Ji J."/>
            <person name="Jenkins J."/>
            <person name="Williams M."/>
            <person name="Shu S."/>
            <person name="Plott C."/>
            <person name="Barry K."/>
            <person name="Rajasekar S."/>
            <person name="Grimwood J."/>
            <person name="Han X."/>
            <person name="Sun S."/>
            <person name="Hou Z."/>
            <person name="He W."/>
            <person name="Dai G."/>
            <person name="Sun C."/>
            <person name="Schmutz J."/>
            <person name="Leebens-Mack J.H."/>
            <person name="Li F.W."/>
            <person name="Wang L."/>
        </authorList>
    </citation>
    <scope>NUCLEOTIDE SEQUENCE [LARGE SCALE GENOMIC DNA]</scope>
    <source>
        <strain evidence="2">cv. PW_Plant_1</strain>
    </source>
</reference>
<comment type="caution">
    <text evidence="1">The sequence shown here is derived from an EMBL/GenBank/DDBJ whole genome shotgun (WGS) entry which is preliminary data.</text>
</comment>
<sequence>MADFKVTGSGFSTPSQKHNSLGYFGFNNGAPSPSWFDVRVLYARVSSGSRDENPECLTVKFLSRNIDTALEVNGGRISPSEEPSLSLRRDRVDVDSLEVTYVTTNNLRTSGSLAFEIYDRDEILISGALQKSESVSDLQVLEGFNAQKFAWNIECCSAVGPGGCALLKGRQDYATIPLAPPVVEICVVGHVNGCPVILTHSVELTARRRLIRRGTLDAIPEDEECDRNRESLLLDKQDGQEEDLQAYLQNKDKVELLANFYGSEGGAAYMEEDDGDVSWFNAGVRVGVGIGLGMCLGLGIGVGLLVRTYQATTRTFRRRVL</sequence>
<proteinExistence type="predicted"/>
<accession>A0ACC2BYS4</accession>
<gene>
    <name evidence="1" type="ORF">O6H91_12G010700</name>
</gene>
<dbReference type="EMBL" id="CM055103">
    <property type="protein sequence ID" value="KAJ7534929.1"/>
    <property type="molecule type" value="Genomic_DNA"/>
</dbReference>
<protein>
    <submittedName>
        <fullName evidence="1">Uncharacterized protein</fullName>
    </submittedName>
</protein>
<name>A0ACC2BYS4_DIPCM</name>
<evidence type="ECO:0000313" key="1">
    <source>
        <dbReference type="EMBL" id="KAJ7534929.1"/>
    </source>
</evidence>
<evidence type="ECO:0000313" key="2">
    <source>
        <dbReference type="Proteomes" id="UP001162992"/>
    </source>
</evidence>